<evidence type="ECO:0008006" key="3">
    <source>
        <dbReference type="Google" id="ProtNLM"/>
    </source>
</evidence>
<proteinExistence type="predicted"/>
<dbReference type="EMBL" id="LR877145">
    <property type="protein sequence ID" value="CAD2213252.1"/>
    <property type="molecule type" value="Genomic_DNA"/>
</dbReference>
<gene>
    <name evidence="1" type="ORF">ADEAN_000068900</name>
</gene>
<reference evidence="1 2" key="1">
    <citation type="submission" date="2020-08" db="EMBL/GenBank/DDBJ databases">
        <authorList>
            <person name="Newling K."/>
            <person name="Davey J."/>
            <person name="Forrester S."/>
        </authorList>
    </citation>
    <scope>NUCLEOTIDE SEQUENCE [LARGE SCALE GENOMIC DNA]</scope>
    <source>
        <strain evidence="2">Crithidia deanei Carvalho (ATCC PRA-265)</strain>
    </source>
</reference>
<accession>A0A7G2C5N5</accession>
<name>A0A7G2C5N5_9TRYP</name>
<organism evidence="1 2">
    <name type="scientific">Angomonas deanei</name>
    <dbReference type="NCBI Taxonomy" id="59799"/>
    <lineage>
        <taxon>Eukaryota</taxon>
        <taxon>Discoba</taxon>
        <taxon>Euglenozoa</taxon>
        <taxon>Kinetoplastea</taxon>
        <taxon>Metakinetoplastina</taxon>
        <taxon>Trypanosomatida</taxon>
        <taxon>Trypanosomatidae</taxon>
        <taxon>Strigomonadinae</taxon>
        <taxon>Angomonas</taxon>
    </lineage>
</organism>
<dbReference type="AlphaFoldDB" id="A0A7G2C5N5"/>
<evidence type="ECO:0000313" key="1">
    <source>
        <dbReference type="EMBL" id="CAD2213252.1"/>
    </source>
</evidence>
<sequence length="212" mass="25527">MLYSKDPAAQEKYANIADTIIECRMLCNFGRPSLTLRQGILCFRERKIREFYNWFFSCLSIFLRIFEQLSGDCNYLQKVLFNNWSRELFSFYYRFFKSFSLTSSLIADCFRRAQLVKNVQKKKSFHHEHDCYELHKVNLIIFRTLCDIYVYYKWIPWYKPYRTMEYIAGSVSGMLGVYLVWADVVRAHRIEIKVEEEEDEKELTPLTSPVRV</sequence>
<keyword evidence="2" id="KW-1185">Reference proteome</keyword>
<protein>
    <recommendedName>
        <fullName evidence="3">Peroxisomal biogenesis factor 11 (PEX11)</fullName>
    </recommendedName>
</protein>
<evidence type="ECO:0000313" key="2">
    <source>
        <dbReference type="Proteomes" id="UP000515908"/>
    </source>
</evidence>
<dbReference type="VEuPathDB" id="TriTrypDB:ADEAN_000068900"/>
<dbReference type="Proteomes" id="UP000515908">
    <property type="component" value="Chromosome 01"/>
</dbReference>